<keyword evidence="1" id="KW-0175">Coiled coil</keyword>
<accession>A0A024W4G8</accession>
<dbReference type="InterPro" id="IPR011009">
    <property type="entry name" value="Kinase-like_dom_sf"/>
</dbReference>
<dbReference type="SUPFAM" id="SSF56112">
    <property type="entry name" value="Protein kinase-like (PK-like)"/>
    <property type="match status" value="1"/>
</dbReference>
<evidence type="ECO:0000313" key="5">
    <source>
        <dbReference type="Proteomes" id="UP000030708"/>
    </source>
</evidence>
<proteinExistence type="predicted"/>
<evidence type="ECO:0000313" key="4">
    <source>
        <dbReference type="EMBL" id="ETW35076.1"/>
    </source>
</evidence>
<evidence type="ECO:0000256" key="1">
    <source>
        <dbReference type="SAM" id="Coils"/>
    </source>
</evidence>
<organism evidence="4 5">
    <name type="scientific">Plasmodium falciparum Tanzania</name>
    <name type="common">2000708</name>
    <dbReference type="NCBI Taxonomy" id="1036725"/>
    <lineage>
        <taxon>Eukaryota</taxon>
        <taxon>Sar</taxon>
        <taxon>Alveolata</taxon>
        <taxon>Apicomplexa</taxon>
        <taxon>Aconoidasida</taxon>
        <taxon>Haemosporida</taxon>
        <taxon>Plasmodiidae</taxon>
        <taxon>Plasmodium</taxon>
        <taxon>Plasmodium (Laverania)</taxon>
    </lineage>
</organism>
<dbReference type="InterPro" id="IPR000403">
    <property type="entry name" value="PI3/4_kinase_cat_dom"/>
</dbReference>
<dbReference type="EMBL" id="KI926495">
    <property type="protein sequence ID" value="ETW35076.1"/>
    <property type="molecule type" value="Genomic_DNA"/>
</dbReference>
<evidence type="ECO:0000259" key="3">
    <source>
        <dbReference type="PROSITE" id="PS50290"/>
    </source>
</evidence>
<evidence type="ECO:0000256" key="2">
    <source>
        <dbReference type="SAM" id="MobiDB-lite"/>
    </source>
</evidence>
<reference evidence="4 5" key="2">
    <citation type="submission" date="2013-02" db="EMBL/GenBank/DDBJ databases">
        <title>The Genome Sequence of Plasmodium falciparum Tanzania (2000708).</title>
        <authorList>
            <consortium name="The Broad Institute Genome Sequencing Platform"/>
            <consortium name="The Broad Institute Genome Sequencing Center for Infectious Disease"/>
            <person name="Neafsey D."/>
            <person name="Cheeseman I."/>
            <person name="Volkman S."/>
            <person name="Adams J."/>
            <person name="Walker B."/>
            <person name="Young S.K."/>
            <person name="Zeng Q."/>
            <person name="Gargeya S."/>
            <person name="Fitzgerald M."/>
            <person name="Haas B."/>
            <person name="Abouelleil A."/>
            <person name="Alvarado L."/>
            <person name="Arachchi H.M."/>
            <person name="Berlin A.M."/>
            <person name="Chapman S.B."/>
            <person name="Dewar J."/>
            <person name="Goldberg J."/>
            <person name="Griggs A."/>
            <person name="Gujja S."/>
            <person name="Hansen M."/>
            <person name="Howarth C."/>
            <person name="Imamovic A."/>
            <person name="Larimer J."/>
            <person name="McCowan C."/>
            <person name="Murphy C."/>
            <person name="Neiman D."/>
            <person name="Pearson M."/>
            <person name="Priest M."/>
            <person name="Roberts A."/>
            <person name="Saif S."/>
            <person name="Shea T."/>
            <person name="Sisk P."/>
            <person name="Sykes S."/>
            <person name="Wortman J."/>
            <person name="Nusbaum C."/>
            <person name="Birren B."/>
        </authorList>
    </citation>
    <scope>NUCLEOTIDE SEQUENCE [LARGE SCALE GENOMIC DNA]</scope>
    <source>
        <strain evidence="5">Tanzania (2000708)</strain>
    </source>
</reference>
<feature type="domain" description="PI3K/PI4K catalytic" evidence="3">
    <location>
        <begin position="2045"/>
        <end position="2506"/>
    </location>
</feature>
<dbReference type="Proteomes" id="UP000030708">
    <property type="component" value="Unassembled WGS sequence"/>
</dbReference>
<dbReference type="PROSITE" id="PS50290">
    <property type="entry name" value="PI3_4_KINASE_3"/>
    <property type="match status" value="1"/>
</dbReference>
<feature type="compositionally biased region" description="Low complexity" evidence="2">
    <location>
        <begin position="2221"/>
        <end position="2236"/>
    </location>
</feature>
<protein>
    <recommendedName>
        <fullName evidence="3">PI3K/PI4K catalytic domain-containing protein</fullName>
    </recommendedName>
</protein>
<feature type="coiled-coil region" evidence="1">
    <location>
        <begin position="1680"/>
        <end position="1707"/>
    </location>
</feature>
<reference evidence="4 5" key="1">
    <citation type="submission" date="2013-02" db="EMBL/GenBank/DDBJ databases">
        <title>The Genome Annotation of Plasmodium falciparum Tanzania (2000708).</title>
        <authorList>
            <consortium name="The Broad Institute Genome Sequencing Platform"/>
            <consortium name="The Broad Institute Genome Sequencing Center for Infectious Disease"/>
            <person name="Neafsey D."/>
            <person name="Hoffman S."/>
            <person name="Volkman S."/>
            <person name="Rosenthal P."/>
            <person name="Walker B."/>
            <person name="Young S.K."/>
            <person name="Zeng Q."/>
            <person name="Gargeya S."/>
            <person name="Fitzgerald M."/>
            <person name="Haas B."/>
            <person name="Abouelleil A."/>
            <person name="Allen A.W."/>
            <person name="Alvarado L."/>
            <person name="Arachchi H.M."/>
            <person name="Berlin A.M."/>
            <person name="Chapman S.B."/>
            <person name="Gainer-Dewar J."/>
            <person name="Goldberg J."/>
            <person name="Griggs A."/>
            <person name="Gujja S."/>
            <person name="Hansen M."/>
            <person name="Howarth C."/>
            <person name="Imamovic A."/>
            <person name="Ireland A."/>
            <person name="Larimer J."/>
            <person name="McCowan C."/>
            <person name="Murphy C."/>
            <person name="Pearson M."/>
            <person name="Poon T.W."/>
            <person name="Priest M."/>
            <person name="Roberts A."/>
            <person name="Saif S."/>
            <person name="Shea T."/>
            <person name="Sisk P."/>
            <person name="Sykes S."/>
            <person name="Wortman J."/>
            <person name="Nusbaum C."/>
            <person name="Birren B."/>
        </authorList>
    </citation>
    <scope>NUCLEOTIDE SEQUENCE [LARGE SCALE GENOMIC DNA]</scope>
    <source>
        <strain evidence="5">Tanzania (2000708)</strain>
    </source>
</reference>
<name>A0A024W4G8_PLAFA</name>
<gene>
    <name evidence="4" type="ORF">PFTANZ_04244</name>
</gene>
<sequence length="2814" mass="337858">MYNVYNNLYDGSHNDIINQENNHTLTCESSCFFIRNQHFNKHSLNKIKFNKNETLQKKSKIKRIKNYMNTFEFLYEKNIMESCLYEDIFFFRNEEHTKLRRYRYPYLCSYTCNIKNISLTCEEKAEIIKGLIIYDYINDYSCYIKYYDILLSFIKEERKRTHKKIKNIENVMNRTIDILLPNILRGTFSSFPSIQYMCTQIFKKHFLCNNLFGCIYFLFNNEYYKYIIDKYFISLWINVLFSFFKKNIDVYVSSENKTQELIPYMCYNKNERGEKIKWPNKTPERYEHNFYVNTLYEYPKRVKRKQILPYNDKMKKYNSKFSLWKMKLKKYCMEQKLFIHKCKEKIGKAKYMFRSFLSIIHLYKEYCRKVWIELFPQLFYFFNKEEIKILNMCLIRFLNNYIQIYDSFKLKKNKIIRQYNSLEETHMKSNLNNSYVNNENINVLETILSSVLKINKLIFIPYEIIFYCSKHFGMYEICRYILQAYLYNNLKKEKAMKNKDKKCIETSNYGNNKKKSNNGYEQKEEDIIINYVNNFKELVNYLMDINYYLNSYDNMYVLKKYYIKNVQVEKLILNNHFHFYSKIEDSYLSNFLNSQNMKLSREEINICKESWIDSLKYFNKTSCIESYMNINNINNKNENVNNSIMLKNYFNNSNYSQNKGDDLFFFNCSYKYARNNYLNNLDDIYNLINDHIYIDDYNTMNMGLSGEKDILGNQHKYINNNNNNNDNNFCSSNICSDDLHYNNCTNSKNKNEKIQKSIHDFFKCTNNTNKICNSYKIDEKKNFFHNNYNYNYTYTNLHNTNKVDDPFCLNKINQYHEKPSREKHNSSSEIINNIINKLYEKNCNLVGYMYDIEDNTMAPKNVKDKIFLDNNQKYSLHMSNTNKNTFLNNNFKFNIEKKHINKMNQIINNGMCNLVNNVKDLLHYNKYESLNLLFLHSQIFEHAHRSIELIKEDVIEQKNVRKKEKERKLLSLLDNLCNICKKEQGLFFYDNDINNLNYVDMWKNTFLKICKIILNRETEKNKTFNNLINSNYNDHYDNYDNALHFYNQNFYQQHLCNNTYGNTCDHFVPHEYLQNDKSHILVNLIKNMRENNRLSYNYFDKMYEGFLNYNNKKMSIKNNYIYNIEIIKMNLRKLINGNNYADVILNSGQFNNVNYNMAEKLLDKYSTMCDEAELLNDKKSNNKKEKKVKMCQDDNYLYITNMEREYFNICINLKKLKKNKFLHKVIKKIKCYINSLNIINNFNFDTLPMVGYEKFRSEFFYMKGKILCNLNQIIIFLYKNNFIEMNPKNNGYACTGQCINKDVIFVKSDYLNIKTPVFTKENINSDVHLLKTNSCNVQQYEPPKNDAIDNIKIEVCHSNIRPKEKKDKLHNIDIMIDEQNNDTNVKKKRRYNKKMSINKETEDQRYVQEMKNVQDNIEITNIDCIIGKENNMEEKNNICNNPLNNNNIGKPNVDNNKCCYIIGPDNCKSSEKKNVKKKRKKKIEMKLHSDYSCKCNMKQIKHFDSDLIEECLLSSLKIYPLENNSWIIWGDYCNKLFKESENISFCLSSIICYLMYSSLNINKGYYYMSNVLHMLNYGTKDNSIFQVFNKYNESICPNIWLFYYPFLMNNININKKNYLYFHKIFYILMRNFPQDIFYDLRTIHIYRKKKLYQLNEIKNKTNNNGEMSLCDGSHDILKIKNGLQINKEEHNNNISHLNNKNSEHVQDISDMCNLENGYKEEMASTVKINLKKGKDKDNDLLRLDNINNDNINNNDSNNDNINNSISNKNNIYCYKNDEDNNACASYQTGNGIKNNKYTYQFADIYMDGFDQLINVFKNKYSDVFLSLDYLCNEILNYNKFEAFEETYHIINKLFHNCMDIGNSEIHINEIMQNVTNNILYKRYKKKLKKNKNMYNRKYKNVVKNMNKFWKEFKKDIKFLKKTGCIEKLNTTKMRKKKNYIKNKNMDNFSVINEYSKNMLSGNDNSRYMLSYFIAFLKKWKYMLSIYLSQLTETQALEDCSYTLCDALHKFDIPIELPKQRLKYIGEYLNYHYNLNTFCPSKIIKVNSSVTYNVSNNYILRKVSFLTNDGNIYYYTQQPRNYVRNKSEHKFMLFQVLLNNIMFNFSQTKKRGLSFKINFNTQIHPNIILKEQPKDDITLHEVYNEYISVLRSDKYSMDNIMLYHRNLVQSSLHRLLLKEIEIKLKCDKKYMNMSIDDVVQDKNDITGFTKKEGQDINKKNNHVNNNINSNNNNNNNNDSKDECNMLLKMFSCQNDLVCETKNSNRENININIPSNNKIHLSNLEYYCSLTYEELLKHFCNEEWFHKILKKCEKKSVRKSFKTICKMIPNNILKNYFFSIHNNNIENYSIFHDQFVKNYSILCMLNYVFFQLNTNLDNIVISKCSGRSGYCEGRPLYKDFTMKKDINRKKLAFRLTRNIKEFIGFQGLHGSFPLCFYSSIMAIKKKKMEIKNFLNLAISDDFFTLHVQKKNRNLMEKNKGRIKSEYIKENDNEICKKTLINEYIKCLRIDDIEKRNILKNAENYVSTIFGRVQFLYKNKLERRKIVNTLKSNEKSNINVYEYFSDLHDITSLSELSSDNNNEYINYDEVDKKRAQNVGTREYKRKKKENVVQQKTVKEEKPVNINMENVQDIHIDMDEENSKTKECTNNITNDDIVINSQNDNNNDRINKLIDMTNIEGVKEIKKGENNSCNNKRKRKYKKNITNSYNNDERKNVHQLLEQRTFENIRNEKRNIQDCTEHEIDEEGMKKDENSHNNYKHVKNYDNNKYNDEEKNMKYKKIKNISVADINKSVVDLMEMSMDKKNLKNAKRTWFPWF</sequence>
<feature type="region of interest" description="Disordered" evidence="2">
    <location>
        <begin position="2215"/>
        <end position="2237"/>
    </location>
</feature>